<dbReference type="GO" id="GO:0003735">
    <property type="term" value="F:structural constituent of ribosome"/>
    <property type="evidence" value="ECO:0007669"/>
    <property type="project" value="InterPro"/>
</dbReference>
<reference evidence="9" key="1">
    <citation type="journal article" date="2013" name="PLoS ONE">
        <title>Evolution of red algal plastid genomes: ancient architectures, introns, horizontal gene transfer, and taxonomic utility of plastid markers.</title>
        <authorList>
            <person name="Janouskovec J."/>
            <person name="Liu S.-L."/>
            <person name="Martone P.T."/>
            <person name="Carre W."/>
            <person name="Leblanc C."/>
            <person name="Collen J."/>
            <person name="Keeling P.J."/>
        </authorList>
    </citation>
    <scope>NUCLEOTIDE SEQUENCE</scope>
</reference>
<comment type="subunit">
    <text evidence="7 8">Part of the 50S ribosomal subunit.</text>
</comment>
<dbReference type="Pfam" id="PF00829">
    <property type="entry name" value="Ribosomal_L21p"/>
    <property type="match status" value="1"/>
</dbReference>
<comment type="subcellular location">
    <subcellularLocation>
        <location evidence="7">Plastid</location>
        <location evidence="7">Chloroplast</location>
    </subcellularLocation>
</comment>
<sequence length="102" mass="11786">MTYAIIQIGGKQFWVQAGRFYDVNKINASPGETVLLHKVLLLKKNGEMQVGFPCISTVSIKAKVLKHFKSRKITVFKMKPKKNMKSKRGYRQDLTRLFIQEI</sequence>
<dbReference type="InterPro" id="IPR018258">
    <property type="entry name" value="Ribosomal_bL21_CS"/>
</dbReference>
<keyword evidence="2 9" id="KW-0934">Plastid</keyword>
<dbReference type="GO" id="GO:0009507">
    <property type="term" value="C:chloroplast"/>
    <property type="evidence" value="ECO:0007669"/>
    <property type="project" value="UniProtKB-SubCell"/>
</dbReference>
<dbReference type="InterPro" id="IPR001787">
    <property type="entry name" value="Ribosomal_bL21"/>
</dbReference>
<gene>
    <name evidence="7 9" type="primary">rpl21</name>
</gene>
<evidence type="ECO:0000313" key="9">
    <source>
        <dbReference type="EMBL" id="AGA63752.1"/>
    </source>
</evidence>
<dbReference type="GO" id="GO:0019843">
    <property type="term" value="F:rRNA binding"/>
    <property type="evidence" value="ECO:0007669"/>
    <property type="project" value="UniProtKB-UniRule"/>
</dbReference>
<keyword evidence="5 7" id="KW-0689">Ribosomal protein</keyword>
<keyword evidence="9" id="KW-0150">Chloroplast</keyword>
<dbReference type="InterPro" id="IPR036164">
    <property type="entry name" value="bL21-like_sf"/>
</dbReference>
<evidence type="ECO:0000256" key="8">
    <source>
        <dbReference type="RuleBase" id="RU000563"/>
    </source>
</evidence>
<dbReference type="HAMAP" id="MF_01363">
    <property type="entry name" value="Ribosomal_bL21"/>
    <property type="match status" value="1"/>
</dbReference>
<dbReference type="RefSeq" id="YP_007878141.1">
    <property type="nucleotide sequence ID" value="NC_021075.1"/>
</dbReference>
<name>M4IV51_CALTB</name>
<dbReference type="NCBIfam" id="TIGR00061">
    <property type="entry name" value="L21"/>
    <property type="match status" value="1"/>
</dbReference>
<keyword evidence="4 7" id="KW-0694">RNA-binding</keyword>
<evidence type="ECO:0000256" key="6">
    <source>
        <dbReference type="ARBA" id="ARBA00023274"/>
    </source>
</evidence>
<keyword evidence="6 7" id="KW-0687">Ribonucleoprotein</keyword>
<evidence type="ECO:0000256" key="7">
    <source>
        <dbReference type="HAMAP-Rule" id="MF_01363"/>
    </source>
</evidence>
<evidence type="ECO:0000256" key="2">
    <source>
        <dbReference type="ARBA" id="ARBA00022640"/>
    </source>
</evidence>
<accession>M4IV51</accession>
<evidence type="ECO:0000256" key="4">
    <source>
        <dbReference type="ARBA" id="ARBA00022884"/>
    </source>
</evidence>
<dbReference type="GeneID" id="15329092"/>
<proteinExistence type="inferred from homology"/>
<geneLocation type="chloroplast" evidence="9"/>
<evidence type="ECO:0000256" key="3">
    <source>
        <dbReference type="ARBA" id="ARBA00022730"/>
    </source>
</evidence>
<dbReference type="PROSITE" id="PS01169">
    <property type="entry name" value="RIBOSOMAL_L21"/>
    <property type="match status" value="1"/>
</dbReference>
<dbReference type="PANTHER" id="PTHR21349:SF7">
    <property type="entry name" value="LARGE RIBOSOMAL SUBUNIT PROTEIN BL21C"/>
    <property type="match status" value="1"/>
</dbReference>
<dbReference type="GO" id="GO:0005762">
    <property type="term" value="C:mitochondrial large ribosomal subunit"/>
    <property type="evidence" value="ECO:0007669"/>
    <property type="project" value="TreeGrafter"/>
</dbReference>
<comment type="similarity">
    <text evidence="1 7 8">Belongs to the bacterial ribosomal protein bL21 family.</text>
</comment>
<keyword evidence="3 7" id="KW-0699">rRNA-binding</keyword>
<dbReference type="AlphaFoldDB" id="M4IV51"/>
<evidence type="ECO:0000256" key="5">
    <source>
        <dbReference type="ARBA" id="ARBA00022980"/>
    </source>
</evidence>
<dbReference type="PANTHER" id="PTHR21349">
    <property type="entry name" value="50S RIBOSOMAL PROTEIN L21"/>
    <property type="match status" value="1"/>
</dbReference>
<dbReference type="SUPFAM" id="SSF141091">
    <property type="entry name" value="L21p-like"/>
    <property type="match status" value="1"/>
</dbReference>
<dbReference type="GO" id="GO:0006412">
    <property type="term" value="P:translation"/>
    <property type="evidence" value="ECO:0007669"/>
    <property type="project" value="UniProtKB-UniRule"/>
</dbReference>
<evidence type="ECO:0000256" key="1">
    <source>
        <dbReference type="ARBA" id="ARBA00008563"/>
    </source>
</evidence>
<dbReference type="InterPro" id="IPR028909">
    <property type="entry name" value="bL21-like"/>
</dbReference>
<dbReference type="EMBL" id="KC153978">
    <property type="protein sequence ID" value="AGA63752.1"/>
    <property type="molecule type" value="Genomic_DNA"/>
</dbReference>
<organism evidence="9">
    <name type="scientific">Calliarthron tuberculosum</name>
    <name type="common">Coralline red alga</name>
    <name type="synonym">Corallina tuberculosa</name>
    <dbReference type="NCBI Taxonomy" id="48942"/>
    <lineage>
        <taxon>Eukaryota</taxon>
        <taxon>Rhodophyta</taxon>
        <taxon>Florideophyceae</taxon>
        <taxon>Corallinophycidae</taxon>
        <taxon>Corallinales</taxon>
        <taxon>Corallinaceae</taxon>
        <taxon>Corallinoideae</taxon>
        <taxon>Calliarthron</taxon>
    </lineage>
</organism>
<protein>
    <recommendedName>
        <fullName evidence="7">Large ribosomal subunit protein bL21c</fullName>
    </recommendedName>
</protein>
<comment type="function">
    <text evidence="7 8">This protein binds to 23S rRNA.</text>
</comment>